<dbReference type="AlphaFoldDB" id="A0A4Y9ZJ57"/>
<dbReference type="EMBL" id="SFCI01001901">
    <property type="protein sequence ID" value="TFY74742.1"/>
    <property type="molecule type" value="Genomic_DNA"/>
</dbReference>
<comment type="caution">
    <text evidence="2">The sequence shown here is derived from an EMBL/GenBank/DDBJ whole genome shotgun (WGS) entry which is preliminary data.</text>
</comment>
<keyword evidence="3" id="KW-1185">Reference proteome</keyword>
<dbReference type="OrthoDB" id="3252992at2759"/>
<accession>A0A4Y9ZJ57</accession>
<protein>
    <submittedName>
        <fullName evidence="2">Uncharacterized protein</fullName>
    </submittedName>
</protein>
<evidence type="ECO:0000256" key="1">
    <source>
        <dbReference type="SAM" id="MobiDB-lite"/>
    </source>
</evidence>
<organism evidence="2 3">
    <name type="scientific">Hericium alpestre</name>
    <dbReference type="NCBI Taxonomy" id="135208"/>
    <lineage>
        <taxon>Eukaryota</taxon>
        <taxon>Fungi</taxon>
        <taxon>Dikarya</taxon>
        <taxon>Basidiomycota</taxon>
        <taxon>Agaricomycotina</taxon>
        <taxon>Agaricomycetes</taxon>
        <taxon>Russulales</taxon>
        <taxon>Hericiaceae</taxon>
        <taxon>Hericium</taxon>
    </lineage>
</organism>
<dbReference type="PROSITE" id="PS50096">
    <property type="entry name" value="IQ"/>
    <property type="match status" value="1"/>
</dbReference>
<sequence>MTKFEYIKMDSISRVDFVKAFLRVHDLDNQYSPGVHAGPDFKLWWTGSNGGKAGTLTIENDRDFVLALSTLMQKNRRTCTVSVEFDTDGMDGYRIRKLQVPVLADDSGFAELAYGTRVPNVDHFSNDAQLHGPIILELKQKWVCQQHLGEHGEPGHCYITPNGDHIGLNARRLKFWAAAIAAHDVTKHDPPNSLEFDGACDGRMITTKPRGRSGPQPALAPATTSQLLMAAILSNLTHDGKRRRSPSPQMPRTPTRSRTYTIPLSPPPKPGLELRTCLEDFANVKGIDLTGCQVTLASVDFTPDVIPAVSVQRLCELTAATEGQVIKLQAFCKGWAARFEEKQAYLAGKRRRLD</sequence>
<feature type="compositionally biased region" description="Polar residues" evidence="1">
    <location>
        <begin position="246"/>
        <end position="262"/>
    </location>
</feature>
<proteinExistence type="predicted"/>
<gene>
    <name evidence="2" type="ORF">EWM64_g9271</name>
</gene>
<dbReference type="Proteomes" id="UP000298061">
    <property type="component" value="Unassembled WGS sequence"/>
</dbReference>
<reference evidence="2 3" key="1">
    <citation type="submission" date="2019-02" db="EMBL/GenBank/DDBJ databases">
        <title>Genome sequencing of the rare red list fungi Hericium alpestre (H. flagellum).</title>
        <authorList>
            <person name="Buettner E."/>
            <person name="Kellner H."/>
        </authorList>
    </citation>
    <scope>NUCLEOTIDE SEQUENCE [LARGE SCALE GENOMIC DNA]</scope>
    <source>
        <strain evidence="2 3">DSM 108284</strain>
    </source>
</reference>
<feature type="region of interest" description="Disordered" evidence="1">
    <location>
        <begin position="238"/>
        <end position="266"/>
    </location>
</feature>
<evidence type="ECO:0000313" key="2">
    <source>
        <dbReference type="EMBL" id="TFY74742.1"/>
    </source>
</evidence>
<name>A0A4Y9ZJ57_9AGAM</name>
<evidence type="ECO:0000313" key="3">
    <source>
        <dbReference type="Proteomes" id="UP000298061"/>
    </source>
</evidence>